<dbReference type="SUPFAM" id="SSF53448">
    <property type="entry name" value="Nucleotide-diphospho-sugar transferases"/>
    <property type="match status" value="1"/>
</dbReference>
<dbReference type="RefSeq" id="WP_213365421.1">
    <property type="nucleotide sequence ID" value="NZ_BSFM01000005.1"/>
</dbReference>
<protein>
    <submittedName>
        <fullName evidence="4">Mannose-1-phosphate guanylyltransferase</fullName>
    </submittedName>
</protein>
<reference evidence="4" key="1">
    <citation type="journal article" date="2014" name="Int. J. Syst. Evol. Microbiol.">
        <title>Complete genome sequence of Corynebacterium casei LMG S-19264T (=DSM 44701T), isolated from a smear-ripened cheese.</title>
        <authorList>
            <consortium name="US DOE Joint Genome Institute (JGI-PGF)"/>
            <person name="Walter F."/>
            <person name="Albersmeier A."/>
            <person name="Kalinowski J."/>
            <person name="Ruckert C."/>
        </authorList>
    </citation>
    <scope>NUCLEOTIDE SEQUENCE</scope>
    <source>
        <strain evidence="4">VKM B-2789</strain>
    </source>
</reference>
<dbReference type="Pfam" id="PF00483">
    <property type="entry name" value="NTP_transferase"/>
    <property type="match status" value="1"/>
</dbReference>
<evidence type="ECO:0000256" key="2">
    <source>
        <dbReference type="ARBA" id="ARBA00022695"/>
    </source>
</evidence>
<reference evidence="4" key="2">
    <citation type="submission" date="2023-01" db="EMBL/GenBank/DDBJ databases">
        <authorList>
            <person name="Sun Q."/>
            <person name="Evtushenko L."/>
        </authorList>
    </citation>
    <scope>NUCLEOTIDE SEQUENCE</scope>
    <source>
        <strain evidence="4">VKM B-2789</strain>
    </source>
</reference>
<gene>
    <name evidence="4" type="primary">galF</name>
    <name evidence="4" type="ORF">GCM10017653_10380</name>
</gene>
<evidence type="ECO:0000259" key="3">
    <source>
        <dbReference type="Pfam" id="PF00483"/>
    </source>
</evidence>
<keyword evidence="2 4" id="KW-0548">Nucleotidyltransferase</keyword>
<evidence type="ECO:0000256" key="1">
    <source>
        <dbReference type="ARBA" id="ARBA00022679"/>
    </source>
</evidence>
<dbReference type="Proteomes" id="UP001143330">
    <property type="component" value="Unassembled WGS sequence"/>
</dbReference>
<dbReference type="InterPro" id="IPR005835">
    <property type="entry name" value="NTP_transferase_dom"/>
</dbReference>
<accession>A0A9W6JW51</accession>
<dbReference type="GO" id="GO:0016779">
    <property type="term" value="F:nucleotidyltransferase activity"/>
    <property type="evidence" value="ECO:0007669"/>
    <property type="project" value="UniProtKB-KW"/>
</dbReference>
<proteinExistence type="predicted"/>
<dbReference type="CDD" id="cd06422">
    <property type="entry name" value="NTP_transferase_like_1"/>
    <property type="match status" value="1"/>
</dbReference>
<evidence type="ECO:0000313" key="5">
    <source>
        <dbReference type="Proteomes" id="UP001143330"/>
    </source>
</evidence>
<comment type="caution">
    <text evidence="4">The sequence shown here is derived from an EMBL/GenBank/DDBJ whole genome shotgun (WGS) entry which is preliminary data.</text>
</comment>
<evidence type="ECO:0000313" key="4">
    <source>
        <dbReference type="EMBL" id="GLK82969.1"/>
    </source>
</evidence>
<dbReference type="InterPro" id="IPR050065">
    <property type="entry name" value="GlmU-like"/>
</dbReference>
<dbReference type="AlphaFoldDB" id="A0A9W6JW51"/>
<sequence>MSPIRNAMVLAAGLGTRMRPLTDDRPKPMVEVAGKPLIDHVLDRLADAGIETAVVNLHYFADRLEAHLAGRTRPRLVLSDERDLLLDTGGGIRKALPLLGDAPFVSINSDTIWIEGIRPNLPSLMEAFDPEKMDAILLLAAATGSVGYDGRGDFVMDGDGRLTLRGEGLVAPFVYAGAAVLSPSLFERTPEGPFSLVRLFARAAEAGRLFGLRLEGVWMHVGTPEAIGEAELAVSLSTE</sequence>
<dbReference type="PANTHER" id="PTHR43584">
    <property type="entry name" value="NUCLEOTIDYL TRANSFERASE"/>
    <property type="match status" value="1"/>
</dbReference>
<keyword evidence="5" id="KW-1185">Reference proteome</keyword>
<organism evidence="4 5">
    <name type="scientific">Ancylobacter defluvii</name>
    <dbReference type="NCBI Taxonomy" id="1282440"/>
    <lineage>
        <taxon>Bacteria</taxon>
        <taxon>Pseudomonadati</taxon>
        <taxon>Pseudomonadota</taxon>
        <taxon>Alphaproteobacteria</taxon>
        <taxon>Hyphomicrobiales</taxon>
        <taxon>Xanthobacteraceae</taxon>
        <taxon>Ancylobacter</taxon>
    </lineage>
</organism>
<dbReference type="PANTHER" id="PTHR43584:SF8">
    <property type="entry name" value="N-ACETYLMURAMATE ALPHA-1-PHOSPHATE URIDYLYLTRANSFERASE"/>
    <property type="match status" value="1"/>
</dbReference>
<dbReference type="InterPro" id="IPR029044">
    <property type="entry name" value="Nucleotide-diphossugar_trans"/>
</dbReference>
<dbReference type="EMBL" id="BSFM01000005">
    <property type="protein sequence ID" value="GLK82969.1"/>
    <property type="molecule type" value="Genomic_DNA"/>
</dbReference>
<keyword evidence="1" id="KW-0808">Transferase</keyword>
<dbReference type="Gene3D" id="3.90.550.10">
    <property type="entry name" value="Spore Coat Polysaccharide Biosynthesis Protein SpsA, Chain A"/>
    <property type="match status" value="1"/>
</dbReference>
<feature type="domain" description="Nucleotidyl transferase" evidence="3">
    <location>
        <begin position="7"/>
        <end position="132"/>
    </location>
</feature>
<name>A0A9W6JW51_9HYPH</name>